<name>C7M0F3_ACIFD</name>
<dbReference type="InterPro" id="IPR000891">
    <property type="entry name" value="PYR_CT"/>
</dbReference>
<dbReference type="HOGENOM" id="CLU_022158_7_0_11"/>
<keyword evidence="4" id="KW-0412">Isoleucine biosynthesis</keyword>
<dbReference type="PANTHER" id="PTHR43538:SF1">
    <property type="entry name" value="(R)-CITRAMALATE SYNTHASE"/>
    <property type="match status" value="1"/>
</dbReference>
<evidence type="ECO:0000256" key="9">
    <source>
        <dbReference type="RuleBase" id="RU003523"/>
    </source>
</evidence>
<comment type="similarity">
    <text evidence="2 9">Belongs to the alpha-IPM synthase/homocitrate synthase family.</text>
</comment>
<reference evidence="11 12" key="1">
    <citation type="journal article" date="2009" name="Stand. Genomic Sci.">
        <title>Complete genome sequence of Acidimicrobium ferrooxidans type strain (ICP).</title>
        <authorList>
            <person name="Clum A."/>
            <person name="Nolan M."/>
            <person name="Lang E."/>
            <person name="Glavina Del Rio T."/>
            <person name="Tice H."/>
            <person name="Copeland A."/>
            <person name="Cheng J.F."/>
            <person name="Lucas S."/>
            <person name="Chen F."/>
            <person name="Bruce D."/>
            <person name="Goodwin L."/>
            <person name="Pitluck S."/>
            <person name="Ivanova N."/>
            <person name="Mavrommatis K."/>
            <person name="Mikhailova N."/>
            <person name="Pati A."/>
            <person name="Chen A."/>
            <person name="Palaniappan K."/>
            <person name="Goker M."/>
            <person name="Spring S."/>
            <person name="Land M."/>
            <person name="Hauser L."/>
            <person name="Chang Y.J."/>
            <person name="Jeffries C.C."/>
            <person name="Chain P."/>
            <person name="Bristow J."/>
            <person name="Eisen J.A."/>
            <person name="Markowitz V."/>
            <person name="Hugenholtz P."/>
            <person name="Kyrpides N.C."/>
            <person name="Klenk H.P."/>
            <person name="Lapidus A."/>
        </authorList>
    </citation>
    <scope>NUCLEOTIDE SEQUENCE [LARGE SCALE GENOMIC DNA]</scope>
    <source>
        <strain evidence="12">DSM 10331 / JCM 15462 / NBRC 103882 / ICP</strain>
    </source>
</reference>
<dbReference type="EMBL" id="CP001631">
    <property type="protein sequence ID" value="ACU54461.1"/>
    <property type="molecule type" value="Genomic_DNA"/>
</dbReference>
<keyword evidence="5 9" id="KW-0808">Transferase</keyword>
<dbReference type="CDD" id="cd07941">
    <property type="entry name" value="DRE_TIM_LeuA3"/>
    <property type="match status" value="1"/>
</dbReference>
<dbReference type="Pfam" id="PF08502">
    <property type="entry name" value="LeuA_dimer"/>
    <property type="match status" value="1"/>
</dbReference>
<keyword evidence="12" id="KW-1185">Reference proteome</keyword>
<dbReference type="InterPro" id="IPR005675">
    <property type="entry name" value="Citramal_synthase"/>
</dbReference>
<evidence type="ECO:0000256" key="4">
    <source>
        <dbReference type="ARBA" id="ARBA00022624"/>
    </source>
</evidence>
<accession>C7M0F3</accession>
<dbReference type="SMART" id="SM00917">
    <property type="entry name" value="LeuA_dimer"/>
    <property type="match status" value="1"/>
</dbReference>
<gene>
    <name evidence="11" type="ordered locus">Afer_1538</name>
</gene>
<keyword evidence="3" id="KW-0028">Amino-acid biosynthesis</keyword>
<dbReference type="eggNOG" id="COG0119">
    <property type="taxonomic scope" value="Bacteria"/>
</dbReference>
<dbReference type="Gene3D" id="1.10.238.260">
    <property type="match status" value="1"/>
</dbReference>
<dbReference type="SUPFAM" id="SSF110921">
    <property type="entry name" value="2-isopropylmalate synthase LeuA, allosteric (dimerisation) domain"/>
    <property type="match status" value="1"/>
</dbReference>
<dbReference type="PANTHER" id="PTHR43538">
    <property type="entry name" value="ALPHA-IPM SYNTHASE/HOMOCITRATE SYNTHASE"/>
    <property type="match status" value="1"/>
</dbReference>
<dbReference type="InterPro" id="IPR002034">
    <property type="entry name" value="AIPM/Hcit_synth_CS"/>
</dbReference>
<protein>
    <recommendedName>
        <fullName evidence="8">Citramalate synthase</fullName>
        <ecNumber evidence="8">2.3.3.21</ecNumber>
    </recommendedName>
</protein>
<dbReference type="PROSITE" id="PS00815">
    <property type="entry name" value="AIPM_HOMOCIT_SYNTH_1"/>
    <property type="match status" value="1"/>
</dbReference>
<organism evidence="11 12">
    <name type="scientific">Acidimicrobium ferrooxidans (strain DSM 10331 / JCM 15462 / NBRC 103882 / ICP)</name>
    <dbReference type="NCBI Taxonomy" id="525909"/>
    <lineage>
        <taxon>Bacteria</taxon>
        <taxon>Bacillati</taxon>
        <taxon>Actinomycetota</taxon>
        <taxon>Acidimicrobiia</taxon>
        <taxon>Acidimicrobiales</taxon>
        <taxon>Acidimicrobiaceae</taxon>
        <taxon>Acidimicrobium</taxon>
    </lineage>
</organism>
<dbReference type="Pfam" id="PF00682">
    <property type="entry name" value="HMGL-like"/>
    <property type="match status" value="1"/>
</dbReference>
<comment type="pathway">
    <text evidence="1">Amino-acid biosynthesis; L-isoleucine biosynthesis; 2-oxobutanoate from pyruvate: step 1/3.</text>
</comment>
<dbReference type="OrthoDB" id="9803573at2"/>
<dbReference type="PROSITE" id="PS00816">
    <property type="entry name" value="AIPM_HOMOCIT_SYNTH_2"/>
    <property type="match status" value="1"/>
</dbReference>
<dbReference type="STRING" id="525909.Afer_1538"/>
<evidence type="ECO:0000256" key="2">
    <source>
        <dbReference type="ARBA" id="ARBA00006154"/>
    </source>
</evidence>
<dbReference type="AlphaFoldDB" id="C7M0F3"/>
<evidence type="ECO:0000256" key="3">
    <source>
        <dbReference type="ARBA" id="ARBA00022605"/>
    </source>
</evidence>
<proteinExistence type="inferred from homology"/>
<dbReference type="PROSITE" id="PS50991">
    <property type="entry name" value="PYR_CT"/>
    <property type="match status" value="1"/>
</dbReference>
<evidence type="ECO:0000256" key="5">
    <source>
        <dbReference type="ARBA" id="ARBA00022679"/>
    </source>
</evidence>
<dbReference type="UniPathway" id="UPA00047">
    <property type="reaction ID" value="UER00066"/>
</dbReference>
<dbReference type="KEGG" id="afo:Afer_1538"/>
<dbReference type="InterPro" id="IPR013785">
    <property type="entry name" value="Aldolase_TIM"/>
</dbReference>
<evidence type="ECO:0000256" key="1">
    <source>
        <dbReference type="ARBA" id="ARBA00004743"/>
    </source>
</evidence>
<evidence type="ECO:0000256" key="6">
    <source>
        <dbReference type="ARBA" id="ARBA00023304"/>
    </source>
</evidence>
<dbReference type="Pfam" id="PF22617">
    <property type="entry name" value="HCS_D2"/>
    <property type="match status" value="1"/>
</dbReference>
<evidence type="ECO:0000256" key="8">
    <source>
        <dbReference type="NCBIfam" id="TIGR00977"/>
    </source>
</evidence>
<dbReference type="RefSeq" id="WP_015798940.1">
    <property type="nucleotide sequence ID" value="NC_013124.1"/>
</dbReference>
<dbReference type="GO" id="GO:0009098">
    <property type="term" value="P:L-leucine biosynthetic process"/>
    <property type="evidence" value="ECO:0007669"/>
    <property type="project" value="InterPro"/>
</dbReference>
<evidence type="ECO:0000313" key="12">
    <source>
        <dbReference type="Proteomes" id="UP000000771"/>
    </source>
</evidence>
<dbReference type="SUPFAM" id="SSF51569">
    <property type="entry name" value="Aldolase"/>
    <property type="match status" value="1"/>
</dbReference>
<dbReference type="Gene3D" id="3.20.20.70">
    <property type="entry name" value="Aldolase class I"/>
    <property type="match status" value="1"/>
</dbReference>
<evidence type="ECO:0000313" key="11">
    <source>
        <dbReference type="EMBL" id="ACU54461.1"/>
    </source>
</evidence>
<evidence type="ECO:0000256" key="7">
    <source>
        <dbReference type="ARBA" id="ARBA00048263"/>
    </source>
</evidence>
<dbReference type="GO" id="GO:0043714">
    <property type="term" value="F:(R)-citramalate synthase activity"/>
    <property type="evidence" value="ECO:0007669"/>
    <property type="project" value="UniProtKB-UniRule"/>
</dbReference>
<dbReference type="GO" id="GO:0009097">
    <property type="term" value="P:isoleucine biosynthetic process"/>
    <property type="evidence" value="ECO:0007669"/>
    <property type="project" value="UniProtKB-UniRule"/>
</dbReference>
<keyword evidence="6" id="KW-0100">Branched-chain amino acid biosynthesis</keyword>
<evidence type="ECO:0000259" key="10">
    <source>
        <dbReference type="PROSITE" id="PS50991"/>
    </source>
</evidence>
<feature type="domain" description="Pyruvate carboxyltransferase" evidence="10">
    <location>
        <begin position="9"/>
        <end position="272"/>
    </location>
</feature>
<dbReference type="InterPro" id="IPR054691">
    <property type="entry name" value="LeuA/HCS_post-cat"/>
</dbReference>
<dbReference type="EC" id="2.3.3.21" evidence="8"/>
<dbReference type="Proteomes" id="UP000000771">
    <property type="component" value="Chromosome"/>
</dbReference>
<dbReference type="InterPro" id="IPR013709">
    <property type="entry name" value="2-isopropylmalate_synth_dimer"/>
</dbReference>
<dbReference type="GO" id="GO:0003852">
    <property type="term" value="F:2-isopropylmalate synthase activity"/>
    <property type="evidence" value="ECO:0007669"/>
    <property type="project" value="InterPro"/>
</dbReference>
<dbReference type="InterPro" id="IPR036230">
    <property type="entry name" value="LeuA_allosteric_dom_sf"/>
</dbReference>
<dbReference type="NCBIfam" id="TIGR00977">
    <property type="entry name" value="citramal_synth"/>
    <property type="match status" value="1"/>
</dbReference>
<comment type="catalytic activity">
    <reaction evidence="7">
        <text>pyruvate + acetyl-CoA + H2O = (3R)-citramalate + CoA + H(+)</text>
        <dbReference type="Rhea" id="RHEA:19045"/>
        <dbReference type="ChEBI" id="CHEBI:15361"/>
        <dbReference type="ChEBI" id="CHEBI:15377"/>
        <dbReference type="ChEBI" id="CHEBI:15378"/>
        <dbReference type="ChEBI" id="CHEBI:30934"/>
        <dbReference type="ChEBI" id="CHEBI:57287"/>
        <dbReference type="ChEBI" id="CHEBI:57288"/>
        <dbReference type="EC" id="2.3.3.21"/>
    </reaction>
</comment>
<sequence length="530" mass="56959">MSAGFPAEVEIYDTTLRDGSQQEGISLSVDDKLKVARQLDALGVHYIEGGWPGANPKDAAFFARARDELALHTAQLVAFGSTRRASTTAESDPNLAALTNAGVGLACIVAKAWDVHVIHALRTSLPEAVAMVADSVRWLVDHGIRVMLDAEHFFDGWRHDRSFALDVLAAAADAGAERLVLCDTNGGTLPDDVGPIVDDVRAAVATPLGVHFHNDSGCAVANSLLAVAHGVIQVQGCMNGYGERTGNANLVPVIAGLSLKRSVRTIPPENLELLTTVSRHIAELTNQPLPPQSPYVGASAFTHKAGLHVSAIARRRDAYEHIDPTLVGNTTRFVVSEMAGRQSIQLKATQLGIDLGEDDIAEVLRRLKDLEHRGYHFEAADGSLELLLRRASGWTLDDVAVESYRTISDCMTDGPRATEATVKLTVNDRRVIATAEGNGPVNALDEALRAALDPAFPLLKTVKLTDFKVRVLDSDQGTDATVRVLIDFQDPEDTWTTTGVSTNVIDASFEALLDGLIVAIARARDRGEEW</sequence>
<dbReference type="Gene3D" id="3.30.160.270">
    <property type="match status" value="1"/>
</dbReference>